<gene>
    <name evidence="2" type="ORF">HF690_10725</name>
</gene>
<accession>A0A846ZPQ5</accession>
<feature type="region of interest" description="Disordered" evidence="1">
    <location>
        <begin position="29"/>
        <end position="55"/>
    </location>
</feature>
<keyword evidence="3" id="KW-1185">Reference proteome</keyword>
<organism evidence="2 3">
    <name type="scientific">Oleiagrimonas citrea</name>
    <dbReference type="NCBI Taxonomy" id="1665687"/>
    <lineage>
        <taxon>Bacteria</taxon>
        <taxon>Pseudomonadati</taxon>
        <taxon>Pseudomonadota</taxon>
        <taxon>Gammaproteobacteria</taxon>
        <taxon>Lysobacterales</taxon>
        <taxon>Rhodanobacteraceae</taxon>
        <taxon>Oleiagrimonas</taxon>
    </lineage>
</organism>
<protein>
    <submittedName>
        <fullName evidence="2">Uncharacterized protein</fullName>
    </submittedName>
</protein>
<comment type="caution">
    <text evidence="2">The sequence shown here is derived from an EMBL/GenBank/DDBJ whole genome shotgun (WGS) entry which is preliminary data.</text>
</comment>
<evidence type="ECO:0000256" key="1">
    <source>
        <dbReference type="SAM" id="MobiDB-lite"/>
    </source>
</evidence>
<evidence type="ECO:0000313" key="3">
    <source>
        <dbReference type="Proteomes" id="UP000541636"/>
    </source>
</evidence>
<dbReference type="EMBL" id="JAAZQD010000004">
    <property type="protein sequence ID" value="NKZ39421.1"/>
    <property type="molecule type" value="Genomic_DNA"/>
</dbReference>
<name>A0A846ZPQ5_9GAMM</name>
<evidence type="ECO:0000313" key="2">
    <source>
        <dbReference type="EMBL" id="NKZ39421.1"/>
    </source>
</evidence>
<dbReference type="Proteomes" id="UP000541636">
    <property type="component" value="Unassembled WGS sequence"/>
</dbReference>
<dbReference type="AlphaFoldDB" id="A0A846ZPQ5"/>
<dbReference type="RefSeq" id="WP_168184641.1">
    <property type="nucleotide sequence ID" value="NZ_JAAZQD010000004.1"/>
</dbReference>
<sequence>MMKLPATDVAEDHSVALRDDRARRRRIDAALPHGSLAQLARRPQSDKGPSIKHCG</sequence>
<proteinExistence type="predicted"/>
<reference evidence="2 3" key="1">
    <citation type="journal article" date="2017" name="Int. J. Syst. Evol. Microbiol.">
        <title>Oleiagrimonas citrea sp. nov., a marine bacterium isolated from tidal flat sediment and emended description of the genus Oleiagrimonas Fang et al. 2015 and Oleiagrimonas soli.</title>
        <authorList>
            <person name="Yang S.H."/>
            <person name="Seo H.S."/>
            <person name="Seong C.N."/>
            <person name="Kwon K.K."/>
        </authorList>
    </citation>
    <scope>NUCLEOTIDE SEQUENCE [LARGE SCALE GENOMIC DNA]</scope>
    <source>
        <strain evidence="2 3">MEBiC09124</strain>
    </source>
</reference>